<evidence type="ECO:0000256" key="8">
    <source>
        <dbReference type="ARBA" id="ARBA00023004"/>
    </source>
</evidence>
<name>A0A7S1TWZ3_9STRA</name>
<keyword evidence="4" id="KW-0001">2Fe-2S</keyword>
<gene>
    <name evidence="13" type="ORF">PPAR1163_LOCUS7809</name>
</gene>
<evidence type="ECO:0000259" key="12">
    <source>
        <dbReference type="PROSITE" id="PS51296"/>
    </source>
</evidence>
<dbReference type="Gene3D" id="3.90.380.10">
    <property type="entry name" value="Naphthalene 1,2-dioxygenase Alpha Subunit, Chain A, domain 1"/>
    <property type="match status" value="1"/>
</dbReference>
<evidence type="ECO:0000256" key="2">
    <source>
        <dbReference type="ARBA" id="ARBA00022528"/>
    </source>
</evidence>
<dbReference type="GO" id="GO:0010277">
    <property type="term" value="F:chlorophyllide a oxygenase activity"/>
    <property type="evidence" value="ECO:0007669"/>
    <property type="project" value="InterPro"/>
</dbReference>
<keyword evidence="2" id="KW-0150">Chloroplast</keyword>
<evidence type="ECO:0000256" key="6">
    <source>
        <dbReference type="ARBA" id="ARBA00022946"/>
    </source>
</evidence>
<proteinExistence type="predicted"/>
<evidence type="ECO:0000256" key="1">
    <source>
        <dbReference type="ARBA" id="ARBA00004229"/>
    </source>
</evidence>
<dbReference type="GO" id="GO:0051537">
    <property type="term" value="F:2 iron, 2 sulfur cluster binding"/>
    <property type="evidence" value="ECO:0007669"/>
    <property type="project" value="UniProtKB-KW"/>
</dbReference>
<evidence type="ECO:0000256" key="4">
    <source>
        <dbReference type="ARBA" id="ARBA00022714"/>
    </source>
</evidence>
<keyword evidence="8" id="KW-0408">Iron</keyword>
<evidence type="ECO:0000256" key="10">
    <source>
        <dbReference type="SAM" id="MobiDB-lite"/>
    </source>
</evidence>
<feature type="compositionally biased region" description="Basic residues" evidence="10">
    <location>
        <begin position="251"/>
        <end position="260"/>
    </location>
</feature>
<dbReference type="Pfam" id="PF08417">
    <property type="entry name" value="PaO"/>
    <property type="match status" value="1"/>
</dbReference>
<dbReference type="SUPFAM" id="SSF50022">
    <property type="entry name" value="ISP domain"/>
    <property type="match status" value="1"/>
</dbReference>
<dbReference type="Pfam" id="PF00355">
    <property type="entry name" value="Rieske"/>
    <property type="match status" value="1"/>
</dbReference>
<sequence>MATRAIFLGLGLMGAHGLALTTGMPNAAARMPQCAVQPGEFADRYDWKKQWYAVGFEKDMPKAGSPQPQPFSVFGEPYVVYSDGEGELVALEDRCPHRAAKLSHGSVKNGLLECNYHGWAFDSKGECKDIPQLSEGAVIPKAACVPQKTLKISEGIVYLWPGSPLEALASAPPQSKDNLNDEESLKKMIDVYSFTIDLPYSYELLLENLSDPAHIPVSHDRTPGGGKRENAQPLEMEVLDITPTGVESRFRNTRPKAKTSKKQETEDEAKDENTNAWTEIKIDAPGIVRYRFELPGGAAFGSALHCVPSSPYRSRLLFRTYFKGGGGVKGLLFKALFKSKTWYKPMWLRHLNSCKILEQDLGLITSQEDIMASKPGQIWADEALTLKSSDAVLIAVRQWLDGVGPALPHYQ</sequence>
<evidence type="ECO:0000256" key="3">
    <source>
        <dbReference type="ARBA" id="ARBA00022640"/>
    </source>
</evidence>
<organism evidence="13">
    <name type="scientific">Phaeomonas parva</name>
    <dbReference type="NCBI Taxonomy" id="124430"/>
    <lineage>
        <taxon>Eukaryota</taxon>
        <taxon>Sar</taxon>
        <taxon>Stramenopiles</taxon>
        <taxon>Ochrophyta</taxon>
        <taxon>Pinguiophyceae</taxon>
        <taxon>Pinguiochrysidales</taxon>
        <taxon>Pinguiochrysidaceae</taxon>
        <taxon>Phaeomonas</taxon>
    </lineage>
</organism>
<dbReference type="InterPro" id="IPR036922">
    <property type="entry name" value="Rieske_2Fe-2S_sf"/>
</dbReference>
<dbReference type="EMBL" id="HBGJ01012423">
    <property type="protein sequence ID" value="CAD9249449.1"/>
    <property type="molecule type" value="Transcribed_RNA"/>
</dbReference>
<keyword evidence="5" id="KW-0479">Metal-binding</keyword>
<dbReference type="PANTHER" id="PTHR21266">
    <property type="entry name" value="IRON-SULFUR DOMAIN CONTAINING PROTEIN"/>
    <property type="match status" value="1"/>
</dbReference>
<dbReference type="InterPro" id="IPR050584">
    <property type="entry name" value="Cholesterol_7-desaturase"/>
</dbReference>
<dbReference type="GO" id="GO:0009507">
    <property type="term" value="C:chloroplast"/>
    <property type="evidence" value="ECO:0007669"/>
    <property type="project" value="UniProtKB-SubCell"/>
</dbReference>
<dbReference type="AlphaFoldDB" id="A0A7S1TWZ3"/>
<dbReference type="SUPFAM" id="SSF55961">
    <property type="entry name" value="Bet v1-like"/>
    <property type="match status" value="1"/>
</dbReference>
<evidence type="ECO:0000256" key="5">
    <source>
        <dbReference type="ARBA" id="ARBA00022723"/>
    </source>
</evidence>
<protein>
    <recommendedName>
        <fullName evidence="12">Rieske domain-containing protein</fullName>
    </recommendedName>
</protein>
<evidence type="ECO:0000313" key="13">
    <source>
        <dbReference type="EMBL" id="CAD9249449.1"/>
    </source>
</evidence>
<evidence type="ECO:0000256" key="11">
    <source>
        <dbReference type="SAM" id="SignalP"/>
    </source>
</evidence>
<keyword evidence="3" id="KW-0934">Plastid</keyword>
<keyword evidence="6" id="KW-0809">Transit peptide</keyword>
<comment type="subcellular location">
    <subcellularLocation>
        <location evidence="1">Plastid</location>
        <location evidence="1">Chloroplast</location>
    </subcellularLocation>
</comment>
<dbReference type="InterPro" id="IPR013626">
    <property type="entry name" value="PaO"/>
</dbReference>
<dbReference type="PANTHER" id="PTHR21266:SF29">
    <property type="entry name" value="PROTEIN TIC 55, CHLOROPLASTIC"/>
    <property type="match status" value="1"/>
</dbReference>
<accession>A0A7S1TWZ3</accession>
<keyword evidence="9" id="KW-0411">Iron-sulfur</keyword>
<dbReference type="PROSITE" id="PS51296">
    <property type="entry name" value="RIESKE"/>
    <property type="match status" value="1"/>
</dbReference>
<dbReference type="PROSITE" id="PS00570">
    <property type="entry name" value="RING_HYDROXYL_ALPHA"/>
    <property type="match status" value="1"/>
</dbReference>
<feature type="chain" id="PRO_5031479053" description="Rieske domain-containing protein" evidence="11">
    <location>
        <begin position="18"/>
        <end position="411"/>
    </location>
</feature>
<feature type="domain" description="Rieske" evidence="12">
    <location>
        <begin position="51"/>
        <end position="159"/>
    </location>
</feature>
<feature type="region of interest" description="Disordered" evidence="10">
    <location>
        <begin position="250"/>
        <end position="272"/>
    </location>
</feature>
<reference evidence="13" key="1">
    <citation type="submission" date="2021-01" db="EMBL/GenBank/DDBJ databases">
        <authorList>
            <person name="Corre E."/>
            <person name="Pelletier E."/>
            <person name="Niang G."/>
            <person name="Scheremetjew M."/>
            <person name="Finn R."/>
            <person name="Kale V."/>
            <person name="Holt S."/>
            <person name="Cochrane G."/>
            <person name="Meng A."/>
            <person name="Brown T."/>
            <person name="Cohen L."/>
        </authorList>
    </citation>
    <scope>NUCLEOTIDE SEQUENCE</scope>
    <source>
        <strain evidence="13">CCMP2877</strain>
    </source>
</reference>
<keyword evidence="11" id="KW-0732">Signal</keyword>
<evidence type="ECO:0000256" key="7">
    <source>
        <dbReference type="ARBA" id="ARBA00023002"/>
    </source>
</evidence>
<dbReference type="GO" id="GO:0005506">
    <property type="term" value="F:iron ion binding"/>
    <property type="evidence" value="ECO:0007669"/>
    <property type="project" value="InterPro"/>
</dbReference>
<dbReference type="InterPro" id="IPR015881">
    <property type="entry name" value="ARHD_Rieske_2Fe_2S"/>
</dbReference>
<dbReference type="Gene3D" id="2.102.10.10">
    <property type="entry name" value="Rieske [2Fe-2S] iron-sulphur domain"/>
    <property type="match status" value="1"/>
</dbReference>
<evidence type="ECO:0000256" key="9">
    <source>
        <dbReference type="ARBA" id="ARBA00023014"/>
    </source>
</evidence>
<feature type="signal peptide" evidence="11">
    <location>
        <begin position="1"/>
        <end position="17"/>
    </location>
</feature>
<keyword evidence="7" id="KW-0560">Oxidoreductase</keyword>
<dbReference type="InterPro" id="IPR017941">
    <property type="entry name" value="Rieske_2Fe-2S"/>
</dbReference>